<dbReference type="KEGG" id="kak:Kalk_07175"/>
<evidence type="ECO:0000313" key="4">
    <source>
        <dbReference type="Proteomes" id="UP000235116"/>
    </source>
</evidence>
<dbReference type="OrthoDB" id="9793058at2"/>
<protein>
    <recommendedName>
        <fullName evidence="2">Phosphotyrosine protein phosphatase I domain-containing protein</fullName>
    </recommendedName>
</protein>
<organism evidence="3 4">
    <name type="scientific">Ketobacter alkanivorans</name>
    <dbReference type="NCBI Taxonomy" id="1917421"/>
    <lineage>
        <taxon>Bacteria</taxon>
        <taxon>Pseudomonadati</taxon>
        <taxon>Pseudomonadota</taxon>
        <taxon>Gammaproteobacteria</taxon>
        <taxon>Pseudomonadales</taxon>
        <taxon>Ketobacteraceae</taxon>
        <taxon>Ketobacter</taxon>
    </lineage>
</organism>
<name>A0A2K9LIW4_9GAMM</name>
<dbReference type="SUPFAM" id="SSF52788">
    <property type="entry name" value="Phosphotyrosine protein phosphatases I"/>
    <property type="match status" value="1"/>
</dbReference>
<dbReference type="Pfam" id="PF01451">
    <property type="entry name" value="LMWPc"/>
    <property type="match status" value="1"/>
</dbReference>
<keyword evidence="1" id="KW-0059">Arsenical resistance</keyword>
<dbReference type="SMART" id="SM00226">
    <property type="entry name" value="LMWPc"/>
    <property type="match status" value="1"/>
</dbReference>
<dbReference type="InterPro" id="IPR023485">
    <property type="entry name" value="Ptyr_pPase"/>
</dbReference>
<dbReference type="PANTHER" id="PTHR43428">
    <property type="entry name" value="ARSENATE REDUCTASE"/>
    <property type="match status" value="1"/>
</dbReference>
<dbReference type="RefSeq" id="WP_101893539.1">
    <property type="nucleotide sequence ID" value="NZ_CP022684.1"/>
</dbReference>
<feature type="domain" description="Phosphotyrosine protein phosphatase I" evidence="2">
    <location>
        <begin position="6"/>
        <end position="141"/>
    </location>
</feature>
<dbReference type="CDD" id="cd16345">
    <property type="entry name" value="LMWP_ArsC"/>
    <property type="match status" value="1"/>
</dbReference>
<reference evidence="4" key="1">
    <citation type="submission" date="2017-08" db="EMBL/GenBank/DDBJ databases">
        <title>Direct submision.</title>
        <authorList>
            <person name="Kim S.-J."/>
            <person name="Rhee S.-K."/>
        </authorList>
    </citation>
    <scope>NUCLEOTIDE SEQUENCE [LARGE SCALE GENOMIC DNA]</scope>
    <source>
        <strain evidence="4">GI5</strain>
    </source>
</reference>
<dbReference type="Proteomes" id="UP000235116">
    <property type="component" value="Chromosome"/>
</dbReference>
<dbReference type="PANTHER" id="PTHR43428:SF1">
    <property type="entry name" value="ARSENATE REDUCTASE"/>
    <property type="match status" value="1"/>
</dbReference>
<gene>
    <name evidence="3" type="ORF">Kalk_07175</name>
</gene>
<dbReference type="GO" id="GO:0046685">
    <property type="term" value="P:response to arsenic-containing substance"/>
    <property type="evidence" value="ECO:0007669"/>
    <property type="project" value="UniProtKB-KW"/>
</dbReference>
<evidence type="ECO:0000313" key="3">
    <source>
        <dbReference type="EMBL" id="AUM12203.1"/>
    </source>
</evidence>
<dbReference type="InterPro" id="IPR036196">
    <property type="entry name" value="Ptyr_pPase_sf"/>
</dbReference>
<sequence length="168" mass="18641">MNPRPARILFLCTHNRCRSILAEALTRHQGANYLIAASAGSSPEGQVHPDTLTNLRQRGVNIDGLHSKSWHEMAEFAPDYAVAVCQQAAGEACPTWMNNVPMVHWGLPDPSKITQSATERQQAFTDVMDTIEKKIAIWVGLLQADSSGLRFREAMDSQLARRSTQSRN</sequence>
<proteinExistence type="predicted"/>
<keyword evidence="4" id="KW-1185">Reference proteome</keyword>
<evidence type="ECO:0000256" key="1">
    <source>
        <dbReference type="ARBA" id="ARBA00022849"/>
    </source>
</evidence>
<dbReference type="AlphaFoldDB" id="A0A2K9LIW4"/>
<accession>A0A2K9LIW4</accession>
<evidence type="ECO:0000259" key="2">
    <source>
        <dbReference type="SMART" id="SM00226"/>
    </source>
</evidence>
<dbReference type="EMBL" id="CP022684">
    <property type="protein sequence ID" value="AUM12203.1"/>
    <property type="molecule type" value="Genomic_DNA"/>
</dbReference>
<dbReference type="Gene3D" id="3.40.50.2300">
    <property type="match status" value="1"/>
</dbReference>